<evidence type="ECO:0000256" key="2">
    <source>
        <dbReference type="ARBA" id="ARBA00022448"/>
    </source>
</evidence>
<reference evidence="14" key="1">
    <citation type="submission" date="2018-05" db="EMBL/GenBank/DDBJ databases">
        <title>Genome sequencing of Phenylobacterium sp. HYN0004.</title>
        <authorList>
            <person name="Yi H."/>
            <person name="Baek C."/>
        </authorList>
    </citation>
    <scope>NUCLEOTIDE SEQUENCE [LARGE SCALE GENOMIC DNA]</scope>
    <source>
        <strain evidence="14">HYN0004</strain>
    </source>
</reference>
<dbReference type="InterPro" id="IPR000531">
    <property type="entry name" value="Beta-barrel_TonB"/>
</dbReference>
<keyword evidence="14" id="KW-1185">Reference proteome</keyword>
<dbReference type="Pfam" id="PF07715">
    <property type="entry name" value="Plug"/>
    <property type="match status" value="1"/>
</dbReference>
<dbReference type="InterPro" id="IPR012910">
    <property type="entry name" value="Plug_dom"/>
</dbReference>
<dbReference type="SUPFAM" id="SSF56935">
    <property type="entry name" value="Porins"/>
    <property type="match status" value="1"/>
</dbReference>
<evidence type="ECO:0000256" key="5">
    <source>
        <dbReference type="ARBA" id="ARBA00023077"/>
    </source>
</evidence>
<keyword evidence="7 8" id="KW-0998">Cell outer membrane</keyword>
<evidence type="ECO:0000259" key="12">
    <source>
        <dbReference type="Pfam" id="PF07715"/>
    </source>
</evidence>
<evidence type="ECO:0000256" key="4">
    <source>
        <dbReference type="ARBA" id="ARBA00022692"/>
    </source>
</evidence>
<dbReference type="InterPro" id="IPR039426">
    <property type="entry name" value="TonB-dep_rcpt-like"/>
</dbReference>
<keyword evidence="6 8" id="KW-0472">Membrane</keyword>
<organism evidence="13 14">
    <name type="scientific">Phenylobacterium parvum</name>
    <dbReference type="NCBI Taxonomy" id="2201350"/>
    <lineage>
        <taxon>Bacteria</taxon>
        <taxon>Pseudomonadati</taxon>
        <taxon>Pseudomonadota</taxon>
        <taxon>Alphaproteobacteria</taxon>
        <taxon>Caulobacterales</taxon>
        <taxon>Caulobacteraceae</taxon>
        <taxon>Phenylobacterium</taxon>
    </lineage>
</organism>
<dbReference type="InterPro" id="IPR037066">
    <property type="entry name" value="Plug_dom_sf"/>
</dbReference>
<dbReference type="Gene3D" id="2.170.130.10">
    <property type="entry name" value="TonB-dependent receptor, plug domain"/>
    <property type="match status" value="1"/>
</dbReference>
<evidence type="ECO:0000313" key="13">
    <source>
        <dbReference type="EMBL" id="AWM76536.1"/>
    </source>
</evidence>
<feature type="signal peptide" evidence="10">
    <location>
        <begin position="1"/>
        <end position="24"/>
    </location>
</feature>
<accession>A0A2Z3HR00</accession>
<dbReference type="AlphaFoldDB" id="A0A2Z3HR00"/>
<evidence type="ECO:0000259" key="11">
    <source>
        <dbReference type="Pfam" id="PF00593"/>
    </source>
</evidence>
<keyword evidence="10" id="KW-0732">Signal</keyword>
<evidence type="ECO:0000256" key="10">
    <source>
        <dbReference type="SAM" id="SignalP"/>
    </source>
</evidence>
<keyword evidence="13" id="KW-0675">Receptor</keyword>
<dbReference type="InterPro" id="IPR036942">
    <property type="entry name" value="Beta-barrel_TonB_sf"/>
</dbReference>
<dbReference type="PANTHER" id="PTHR47234">
    <property type="match status" value="1"/>
</dbReference>
<comment type="subcellular location">
    <subcellularLocation>
        <location evidence="1 8">Cell outer membrane</location>
        <topology evidence="1 8">Multi-pass membrane protein</topology>
    </subcellularLocation>
</comment>
<evidence type="ECO:0000256" key="9">
    <source>
        <dbReference type="RuleBase" id="RU003357"/>
    </source>
</evidence>
<evidence type="ECO:0000256" key="3">
    <source>
        <dbReference type="ARBA" id="ARBA00022452"/>
    </source>
</evidence>
<dbReference type="EMBL" id="CP029479">
    <property type="protein sequence ID" value="AWM76536.1"/>
    <property type="molecule type" value="Genomic_DNA"/>
</dbReference>
<feature type="domain" description="TonB-dependent receptor plug" evidence="12">
    <location>
        <begin position="54"/>
        <end position="165"/>
    </location>
</feature>
<dbReference type="Proteomes" id="UP000247763">
    <property type="component" value="Chromosome"/>
</dbReference>
<proteinExistence type="inferred from homology"/>
<feature type="domain" description="TonB-dependent receptor-like beta-barrel" evidence="11">
    <location>
        <begin position="498"/>
        <end position="1021"/>
    </location>
</feature>
<dbReference type="GO" id="GO:0009279">
    <property type="term" value="C:cell outer membrane"/>
    <property type="evidence" value="ECO:0007669"/>
    <property type="project" value="UniProtKB-SubCell"/>
</dbReference>
<keyword evidence="4 8" id="KW-0812">Transmembrane</keyword>
<name>A0A2Z3HR00_9CAUL</name>
<evidence type="ECO:0000256" key="6">
    <source>
        <dbReference type="ARBA" id="ARBA00023136"/>
    </source>
</evidence>
<comment type="similarity">
    <text evidence="8 9">Belongs to the TonB-dependent receptor family.</text>
</comment>
<dbReference type="PROSITE" id="PS52016">
    <property type="entry name" value="TONB_DEPENDENT_REC_3"/>
    <property type="match status" value="1"/>
</dbReference>
<dbReference type="OrthoDB" id="7051241at2"/>
<dbReference type="Pfam" id="PF00593">
    <property type="entry name" value="TonB_dep_Rec_b-barrel"/>
    <property type="match status" value="1"/>
</dbReference>
<evidence type="ECO:0000256" key="1">
    <source>
        <dbReference type="ARBA" id="ARBA00004571"/>
    </source>
</evidence>
<dbReference type="RefSeq" id="WP_110449105.1">
    <property type="nucleotide sequence ID" value="NZ_CP029479.1"/>
</dbReference>
<keyword evidence="3 8" id="KW-1134">Transmembrane beta strand</keyword>
<evidence type="ECO:0000313" key="14">
    <source>
        <dbReference type="Proteomes" id="UP000247763"/>
    </source>
</evidence>
<evidence type="ECO:0000256" key="8">
    <source>
        <dbReference type="PROSITE-ProRule" id="PRU01360"/>
    </source>
</evidence>
<dbReference type="Gene3D" id="2.40.170.20">
    <property type="entry name" value="TonB-dependent receptor, beta-barrel domain"/>
    <property type="match status" value="1"/>
</dbReference>
<gene>
    <name evidence="13" type="ORF">HYN04_01395</name>
</gene>
<sequence>MKSRYLAGVSLLAASLALAPAAFAADADTPPNTVEEVVVTGSFIAGTPETGALPVDVVGAAELAQRGSPSMVQFIKTIPSSGAVIGENNRYGSGSGGATINLRNLNSASTGGRTLVLLNGRRVPVSPQIINSVDVNLLPIAAIGRVEVLKDGAAATYGSDAIAGVVNFITRTDLDGFEIGGNYQLIDGSDGDYDVSLAWGRKADSYDILIAAGYRHRSQLPIQERDWALLTGPEGYLVNPLGGWAGTGNPGQYQFAAAAPVGSANTGFTAAAFAGALPDIGCAANGGAPYILGSAVVSPTSCNFQYSTFDRLVEDEDHWQIFGQLNADLTDTLSAHVEVLYAGHDTPQQGWAVTGPNQFPAPILASGASPGGGVSPIPASGTGEQSRFYIPSTNPGLVTLLSQINGANCNGPVFPYGIDAASCATGLTAARAGATNAGLYGVATSNTAWRPIGFGGNASEPDNRSHYSYRIETWRIAGGLKGEFGEGVPVLGGVKWEASATYQEQDYNYNLEDTSVNRLQLGLRGYGSREGNADQCTAAETANFTTNAGNAALGCFYFNPFANAFQQSTSNVAANPFYVANSTVPGFNEAAANRSSVVGWMIEKQFNEIQSRLFAVDFVMTGDTGLKLWGEDAIAWAAGAQWRYDRVQQNPDALYSALATPCVDSAPFGDSMPACPTTSNGPFLFNANLRPYDVERKISSVFVETRIPVTDDIEATLAARYENYEGLGSTTNPKLAVRWQALDWLAFRASLSGTYRAPPPTITTSNFTRGLTNANGTYRANDLYGNPDLDPETATTYDFGLLFKFANFSATLDYWQFDFKDGLTSEATADLITLMFPANSQTGNCGNAAYAGLQARFTFDQGVCGRSNILSYRTQYINGGPVKTKGIDFQANLTVGEVLGGDLSAGVDGTYLMDFDETPYSVEGLPVAQGVIKRAGTYRASIFTGYNRIRGNGFINWSSGNHNLRWQTRYVSSTVQIEATPIAIANNVKGPVKIDEYWQSDITYKVELPWETTATLSVMNVFDADPSFAIGTQYNYDPGSGNPLGRVISLGVKKRF</sequence>
<keyword evidence="5 9" id="KW-0798">TonB box</keyword>
<keyword evidence="2 8" id="KW-0813">Transport</keyword>
<protein>
    <submittedName>
        <fullName evidence="13">TonB-dependent receptor</fullName>
    </submittedName>
</protein>
<dbReference type="PANTHER" id="PTHR47234:SF2">
    <property type="entry name" value="TONB-DEPENDENT RECEPTOR"/>
    <property type="match status" value="1"/>
</dbReference>
<dbReference type="KEGG" id="phb:HYN04_01395"/>
<evidence type="ECO:0000256" key="7">
    <source>
        <dbReference type="ARBA" id="ARBA00023237"/>
    </source>
</evidence>
<feature type="chain" id="PRO_5016284468" evidence="10">
    <location>
        <begin position="25"/>
        <end position="1056"/>
    </location>
</feature>